<proteinExistence type="predicted"/>
<evidence type="ECO:0000256" key="1">
    <source>
        <dbReference type="SAM" id="SignalP"/>
    </source>
</evidence>
<dbReference type="PANTHER" id="PTHR35271:SF1">
    <property type="entry name" value="ABC TRANSPORTER, SUBSTRATE-BINDING LIPOPROTEIN"/>
    <property type="match status" value="1"/>
</dbReference>
<keyword evidence="1" id="KW-0732">Signal</keyword>
<dbReference type="Pfam" id="PF04392">
    <property type="entry name" value="ABC_sub_bind"/>
    <property type="match status" value="1"/>
</dbReference>
<reference evidence="2" key="1">
    <citation type="journal article" date="2021" name="Microb. Physiol.">
        <title>Proteogenomic Insights into the Physiology of Marine, Sulfate-Reducing, Filamentous Desulfonema limicola and Desulfonema magnum.</title>
        <authorList>
            <person name="Schnaars V."/>
            <person name="Wohlbrand L."/>
            <person name="Scheve S."/>
            <person name="Hinrichs C."/>
            <person name="Reinhardt R."/>
            <person name="Rabus R."/>
        </authorList>
    </citation>
    <scope>NUCLEOTIDE SEQUENCE</scope>
    <source>
        <strain evidence="2">5ac10</strain>
    </source>
</reference>
<gene>
    <name evidence="2" type="ORF">dnl_31200</name>
</gene>
<dbReference type="EMBL" id="CP061799">
    <property type="protein sequence ID" value="QTA80807.1"/>
    <property type="molecule type" value="Genomic_DNA"/>
</dbReference>
<dbReference type="AlphaFoldDB" id="A0A975B8V2"/>
<dbReference type="Proteomes" id="UP000663720">
    <property type="component" value="Chromosome"/>
</dbReference>
<organism evidence="2 3">
    <name type="scientific">Desulfonema limicola</name>
    <dbReference type="NCBI Taxonomy" id="45656"/>
    <lineage>
        <taxon>Bacteria</taxon>
        <taxon>Pseudomonadati</taxon>
        <taxon>Thermodesulfobacteriota</taxon>
        <taxon>Desulfobacteria</taxon>
        <taxon>Desulfobacterales</taxon>
        <taxon>Desulfococcaceae</taxon>
        <taxon>Desulfonema</taxon>
    </lineage>
</organism>
<dbReference type="InterPro" id="IPR007487">
    <property type="entry name" value="ABC_transpt-TYRBP-like"/>
</dbReference>
<feature type="signal peptide" evidence="1">
    <location>
        <begin position="1"/>
        <end position="19"/>
    </location>
</feature>
<dbReference type="KEGG" id="dli:dnl_31200"/>
<accession>A0A975B8V2</accession>
<dbReference type="RefSeq" id="WP_207692376.1">
    <property type="nucleotide sequence ID" value="NZ_CP061799.1"/>
</dbReference>
<evidence type="ECO:0000313" key="3">
    <source>
        <dbReference type="Proteomes" id="UP000663720"/>
    </source>
</evidence>
<name>A0A975B8V2_9BACT</name>
<feature type="chain" id="PRO_5037378169" evidence="1">
    <location>
        <begin position="20"/>
        <end position="345"/>
    </location>
</feature>
<keyword evidence="3" id="KW-1185">Reference proteome</keyword>
<protein>
    <submittedName>
        <fullName evidence="2">ABC transporter, substrate-binding protein</fullName>
    </submittedName>
</protein>
<dbReference type="Gene3D" id="3.40.50.2300">
    <property type="match status" value="2"/>
</dbReference>
<evidence type="ECO:0000313" key="2">
    <source>
        <dbReference type="EMBL" id="QTA80807.1"/>
    </source>
</evidence>
<dbReference type="PANTHER" id="PTHR35271">
    <property type="entry name" value="ABC TRANSPORTER, SUBSTRATE-BINDING LIPOPROTEIN-RELATED"/>
    <property type="match status" value="1"/>
</dbReference>
<sequence length="345" mass="38550">MKKFLLLALTLVLSAPVFTDGAEDKKISVYIANSYNPDTFGWTKEVVSGIITGFEKKGMVQGLDYKIITDTMDALVKTSETEMKKEADRILQEIKNIKPDIVITTDDDALKHIGLKIDNIPVIFNGVNGIPLEYLESPEIDSIEKPGHNITGVYQTTYFTQSLNLLKQFYPDIKTFAVITDELTTSIALIKDIEQQKNTLPLALKDTLVSEHFSKWKEKIMEWQDKVDCLFVFSNNSVKDDNGQVMMSKDVTEWIVENSKLPDTCPWAYQVNEGILVSASDSGTEQGLHAAYMAVQILNGTDPGSIPIITPPKGTPVINEKRAKKLKTVIPAEILSHFIEFGKIF</sequence>